<dbReference type="Pfam" id="PF03631">
    <property type="entry name" value="Virul_fac_BrkB"/>
    <property type="match status" value="1"/>
</dbReference>
<evidence type="ECO:0000256" key="4">
    <source>
        <dbReference type="ARBA" id="ARBA00022989"/>
    </source>
</evidence>
<evidence type="ECO:0000256" key="6">
    <source>
        <dbReference type="SAM" id="Phobius"/>
    </source>
</evidence>
<dbReference type="GO" id="GO:0005886">
    <property type="term" value="C:plasma membrane"/>
    <property type="evidence" value="ECO:0007669"/>
    <property type="project" value="UniProtKB-SubCell"/>
</dbReference>
<proteinExistence type="predicted"/>
<keyword evidence="5 6" id="KW-0472">Membrane</keyword>
<feature type="transmembrane region" description="Helical" evidence="6">
    <location>
        <begin position="227"/>
        <end position="249"/>
    </location>
</feature>
<dbReference type="EMBL" id="AP029170">
    <property type="protein sequence ID" value="BFD46565.1"/>
    <property type="molecule type" value="Genomic_DNA"/>
</dbReference>
<gene>
    <name evidence="7" type="ORF">DMENIID0002_12110</name>
</gene>
<organism evidence="7">
    <name type="scientific">Candidatus Tisiphia endosymbiont of Sergentomyia squamirostris</name>
    <dbReference type="NCBI Taxonomy" id="3113639"/>
    <lineage>
        <taxon>Bacteria</taxon>
        <taxon>Pseudomonadati</taxon>
        <taxon>Pseudomonadota</taxon>
        <taxon>Alphaproteobacteria</taxon>
        <taxon>Rickettsiales</taxon>
        <taxon>Rickettsiaceae</taxon>
        <taxon>Rickettsieae</taxon>
        <taxon>Candidatus Tisiphia</taxon>
    </lineage>
</organism>
<feature type="transmembrane region" description="Helical" evidence="6">
    <location>
        <begin position="194"/>
        <end position="215"/>
    </location>
</feature>
<dbReference type="InterPro" id="IPR017039">
    <property type="entry name" value="Virul_fac_BrkB"/>
</dbReference>
<accession>A0AAT9G9N9</accession>
<keyword evidence="2" id="KW-1003">Cell membrane</keyword>
<dbReference type="PIRSF" id="PIRSF035875">
    <property type="entry name" value="RNase_BN"/>
    <property type="match status" value="1"/>
</dbReference>
<evidence type="ECO:0000256" key="2">
    <source>
        <dbReference type="ARBA" id="ARBA00022475"/>
    </source>
</evidence>
<dbReference type="AlphaFoldDB" id="A0AAT9G9N9"/>
<name>A0AAT9G9N9_9RICK</name>
<sequence>MLNFIYILEWLYKTKESYLMKRIIKCLYQAAFKTIEHDGVEHSGYMSFMVLLTIFPFLVFLLALTSFVGASELGKNFITIFLESMPELATDSIKTRINELGKTPPQSLMTLAIMGSIWTASSFVECLRTILNRVYEIKSPPPYIRRRLLSIAQFLVISIFITFAMLILIIVPIILTKLPIILQIIEEHKHTLTLFRYVIIFCSLFITSSSLYYIIPNAKLNFTDVVPGALLTVILWVISGYLLSTYIIYYNQLSIIYGSLGSIIVTLIFFYIINMVFIYGAEFNYLLREYP</sequence>
<dbReference type="NCBIfam" id="TIGR00765">
    <property type="entry name" value="yihY_not_rbn"/>
    <property type="match status" value="1"/>
</dbReference>
<feature type="transmembrane region" description="Helical" evidence="6">
    <location>
        <begin position="148"/>
        <end position="174"/>
    </location>
</feature>
<keyword evidence="3 6" id="KW-0812">Transmembrane</keyword>
<comment type="subcellular location">
    <subcellularLocation>
        <location evidence="1">Cell membrane</location>
        <topology evidence="1">Multi-pass membrane protein</topology>
    </subcellularLocation>
</comment>
<keyword evidence="4 6" id="KW-1133">Transmembrane helix</keyword>
<evidence type="ECO:0000256" key="5">
    <source>
        <dbReference type="ARBA" id="ARBA00023136"/>
    </source>
</evidence>
<reference evidence="7" key="1">
    <citation type="submission" date="2024-01" db="EMBL/GenBank/DDBJ databases">
        <title>Sequencing the genomes of a sandfly, Sergentomyia squamirostris, and its two endosymbionts.</title>
        <authorList>
            <person name="Itokawa K."/>
            <person name="Sanjoba C."/>
        </authorList>
    </citation>
    <scope>NUCLEOTIDE SEQUENCE</scope>
    <source>
        <strain evidence="7">RiSSQ</strain>
    </source>
</reference>
<feature type="transmembrane region" description="Helical" evidence="6">
    <location>
        <begin position="255"/>
        <end position="279"/>
    </location>
</feature>
<protein>
    <submittedName>
        <fullName evidence="7">YihY/virulence factor BrkB family protein</fullName>
    </submittedName>
</protein>
<evidence type="ECO:0000313" key="7">
    <source>
        <dbReference type="EMBL" id="BFD46565.1"/>
    </source>
</evidence>
<dbReference type="PANTHER" id="PTHR30213">
    <property type="entry name" value="INNER MEMBRANE PROTEIN YHJD"/>
    <property type="match status" value="1"/>
</dbReference>
<evidence type="ECO:0000256" key="1">
    <source>
        <dbReference type="ARBA" id="ARBA00004651"/>
    </source>
</evidence>
<feature type="transmembrane region" description="Helical" evidence="6">
    <location>
        <begin position="48"/>
        <end position="68"/>
    </location>
</feature>
<dbReference type="PANTHER" id="PTHR30213:SF0">
    <property type="entry name" value="UPF0761 MEMBRANE PROTEIN YIHY"/>
    <property type="match status" value="1"/>
</dbReference>
<evidence type="ECO:0000256" key="3">
    <source>
        <dbReference type="ARBA" id="ARBA00022692"/>
    </source>
</evidence>